<name>A0A517R791_9PLAN</name>
<keyword evidence="2" id="KW-1185">Reference proteome</keyword>
<proteinExistence type="predicted"/>
<dbReference type="RefSeq" id="WP_145365869.1">
    <property type="nucleotide sequence ID" value="NZ_CP036268.1"/>
</dbReference>
<evidence type="ECO:0000313" key="1">
    <source>
        <dbReference type="EMBL" id="QDT39749.1"/>
    </source>
</evidence>
<evidence type="ECO:0000313" key="2">
    <source>
        <dbReference type="Proteomes" id="UP000317318"/>
    </source>
</evidence>
<accession>A0A517R791</accession>
<reference evidence="1 2" key="1">
    <citation type="submission" date="2019-02" db="EMBL/GenBank/DDBJ databases">
        <title>Deep-cultivation of Planctomycetes and their phenomic and genomic characterization uncovers novel biology.</title>
        <authorList>
            <person name="Wiegand S."/>
            <person name="Jogler M."/>
            <person name="Boedeker C."/>
            <person name="Pinto D."/>
            <person name="Vollmers J."/>
            <person name="Rivas-Marin E."/>
            <person name="Kohn T."/>
            <person name="Peeters S.H."/>
            <person name="Heuer A."/>
            <person name="Rast P."/>
            <person name="Oberbeckmann S."/>
            <person name="Bunk B."/>
            <person name="Jeske O."/>
            <person name="Meyerdierks A."/>
            <person name="Storesund J.E."/>
            <person name="Kallscheuer N."/>
            <person name="Luecker S."/>
            <person name="Lage O.M."/>
            <person name="Pohl T."/>
            <person name="Merkel B.J."/>
            <person name="Hornburger P."/>
            <person name="Mueller R.-W."/>
            <person name="Bruemmer F."/>
            <person name="Labrenz M."/>
            <person name="Spormann A.M."/>
            <person name="Op den Camp H."/>
            <person name="Overmann J."/>
            <person name="Amann R."/>
            <person name="Jetten M.S.M."/>
            <person name="Mascher T."/>
            <person name="Medema M.H."/>
            <person name="Devos D.P."/>
            <person name="Kaster A.-K."/>
            <person name="Ovreas L."/>
            <person name="Rohde M."/>
            <person name="Galperin M.Y."/>
            <person name="Jogler C."/>
        </authorList>
    </citation>
    <scope>NUCLEOTIDE SEQUENCE [LARGE SCALE GENOMIC DNA]</scope>
    <source>
        <strain evidence="1 2">Pan189</strain>
    </source>
</reference>
<dbReference type="KEGG" id="svp:Pan189_41580"/>
<sequence>MDAYGRLGDLVEDIGPAFFDDGQRLKLWEVTLKETGEKRYVAAEFGNAAIDAVASARRLSNLEHLEAFRAMPAVTEGGDE</sequence>
<protein>
    <submittedName>
        <fullName evidence="1">Uncharacterized protein</fullName>
    </submittedName>
</protein>
<dbReference type="EMBL" id="CP036268">
    <property type="protein sequence ID" value="QDT39749.1"/>
    <property type="molecule type" value="Genomic_DNA"/>
</dbReference>
<dbReference type="Proteomes" id="UP000317318">
    <property type="component" value="Chromosome"/>
</dbReference>
<gene>
    <name evidence="1" type="ORF">Pan189_41580</name>
</gene>
<organism evidence="1 2">
    <name type="scientific">Stratiformator vulcanicus</name>
    <dbReference type="NCBI Taxonomy" id="2527980"/>
    <lineage>
        <taxon>Bacteria</taxon>
        <taxon>Pseudomonadati</taxon>
        <taxon>Planctomycetota</taxon>
        <taxon>Planctomycetia</taxon>
        <taxon>Planctomycetales</taxon>
        <taxon>Planctomycetaceae</taxon>
        <taxon>Stratiformator</taxon>
    </lineage>
</organism>
<dbReference type="AlphaFoldDB" id="A0A517R791"/>